<keyword evidence="3" id="KW-1185">Reference proteome</keyword>
<protein>
    <recommendedName>
        <fullName evidence="1">F-box domain-containing protein</fullName>
    </recommendedName>
</protein>
<dbReference type="InterPro" id="IPR036047">
    <property type="entry name" value="F-box-like_dom_sf"/>
</dbReference>
<proteinExistence type="predicted"/>
<dbReference type="InterPro" id="IPR001810">
    <property type="entry name" value="F-box_dom"/>
</dbReference>
<dbReference type="EMBL" id="JAQQWI010000008">
    <property type="protein sequence ID" value="KAK8023428.1"/>
    <property type="molecule type" value="Genomic_DNA"/>
</dbReference>
<gene>
    <name evidence="2" type="ORF">PG991_006667</name>
</gene>
<dbReference type="Proteomes" id="UP001396898">
    <property type="component" value="Unassembled WGS sequence"/>
</dbReference>
<dbReference type="SUPFAM" id="SSF81383">
    <property type="entry name" value="F-box domain"/>
    <property type="match status" value="1"/>
</dbReference>
<dbReference type="CDD" id="cd09917">
    <property type="entry name" value="F-box_SF"/>
    <property type="match status" value="1"/>
</dbReference>
<evidence type="ECO:0000313" key="3">
    <source>
        <dbReference type="Proteomes" id="UP001396898"/>
    </source>
</evidence>
<accession>A0ABR1RZZ2</accession>
<evidence type="ECO:0000259" key="1">
    <source>
        <dbReference type="PROSITE" id="PS50181"/>
    </source>
</evidence>
<reference evidence="2 3" key="1">
    <citation type="submission" date="2023-01" db="EMBL/GenBank/DDBJ databases">
        <title>Analysis of 21 Apiospora genomes using comparative genomics revels a genus with tremendous synthesis potential of carbohydrate active enzymes and secondary metabolites.</title>
        <authorList>
            <person name="Sorensen T."/>
        </authorList>
    </citation>
    <scope>NUCLEOTIDE SEQUENCE [LARGE SCALE GENOMIC DNA]</scope>
    <source>
        <strain evidence="2 3">CBS 20057</strain>
    </source>
</reference>
<dbReference type="PROSITE" id="PS50181">
    <property type="entry name" value="FBOX"/>
    <property type="match status" value="1"/>
</dbReference>
<dbReference type="Pfam" id="PF12937">
    <property type="entry name" value="F-box-like"/>
    <property type="match status" value="1"/>
</dbReference>
<feature type="domain" description="F-box" evidence="1">
    <location>
        <begin position="2"/>
        <end position="47"/>
    </location>
</feature>
<evidence type="ECO:0000313" key="2">
    <source>
        <dbReference type="EMBL" id="KAK8023428.1"/>
    </source>
</evidence>
<comment type="caution">
    <text evidence="2">The sequence shown here is derived from an EMBL/GenBank/DDBJ whole genome shotgun (WGS) entry which is preliminary data.</text>
</comment>
<sequence length="439" mass="50306">MPTTILTLPRELSQQILGQLPFRDKVRLSATCKEYRAYLVPEIFATIRFTSREKSANSALAAVKSLGEHTTCIEFTCKAYSAELPDLRLPPAAKELLAGRHMPNLHTAYLDFWFDFSPWADNRDHSRYFGRPVRGEPDPRAVKFKNWQIKEDETWQALSMNQHIKTLTVNCLNPATRFDFNNDDSRNFLARLESANFCIQRVHNDEMCDNTITFSDYLNFFEAKMDSLLLSHMHNLKRLGIWAPETGWEDGYDSQVRIGVGLLPGTLPVLESLKLVNGVISKELVSFIHDHTHSLTFLDLEECVSSLNSDNASGVSWAEFFDQIYEAGPLLARLIVRDIGMPLVTGEYELEEDDWDFQLIQEARRQLKSQPSLKVFGYSSKVSRHRHIYSGDYADSANQLILGHDQRAYERLMDLVNKNDAGVHDEWGWPQEESEVPVI</sequence>
<organism evidence="2 3">
    <name type="scientific">Apiospora marii</name>
    <dbReference type="NCBI Taxonomy" id="335849"/>
    <lineage>
        <taxon>Eukaryota</taxon>
        <taxon>Fungi</taxon>
        <taxon>Dikarya</taxon>
        <taxon>Ascomycota</taxon>
        <taxon>Pezizomycotina</taxon>
        <taxon>Sordariomycetes</taxon>
        <taxon>Xylariomycetidae</taxon>
        <taxon>Amphisphaeriales</taxon>
        <taxon>Apiosporaceae</taxon>
        <taxon>Apiospora</taxon>
    </lineage>
</organism>
<name>A0ABR1RZZ2_9PEZI</name>